<dbReference type="Pfam" id="PF07859">
    <property type="entry name" value="Abhydrolase_3"/>
    <property type="match status" value="1"/>
</dbReference>
<dbReference type="PANTHER" id="PTHR48081">
    <property type="entry name" value="AB HYDROLASE SUPERFAMILY PROTEIN C4A8.06C"/>
    <property type="match status" value="1"/>
</dbReference>
<dbReference type="InterPro" id="IPR029058">
    <property type="entry name" value="AB_hydrolase_fold"/>
</dbReference>
<name>A0AAW0FY38_9APHY</name>
<keyword evidence="1" id="KW-0378">Hydrolase</keyword>
<evidence type="ECO:0000313" key="3">
    <source>
        <dbReference type="EMBL" id="KAK7682276.1"/>
    </source>
</evidence>
<reference evidence="3 4" key="1">
    <citation type="submission" date="2022-09" db="EMBL/GenBank/DDBJ databases">
        <authorList>
            <person name="Palmer J.M."/>
        </authorList>
    </citation>
    <scope>NUCLEOTIDE SEQUENCE [LARGE SCALE GENOMIC DNA]</scope>
    <source>
        <strain evidence="3 4">DSM 7382</strain>
    </source>
</reference>
<dbReference type="EMBL" id="JASBNA010000036">
    <property type="protein sequence ID" value="KAK7682276.1"/>
    <property type="molecule type" value="Genomic_DNA"/>
</dbReference>
<dbReference type="Gene3D" id="3.40.50.1820">
    <property type="entry name" value="alpha/beta hydrolase"/>
    <property type="match status" value="1"/>
</dbReference>
<protein>
    <recommendedName>
        <fullName evidence="2">Alpha/beta hydrolase fold-3 domain-containing protein</fullName>
    </recommendedName>
</protein>
<evidence type="ECO:0000313" key="4">
    <source>
        <dbReference type="Proteomes" id="UP001385951"/>
    </source>
</evidence>
<dbReference type="PANTHER" id="PTHR48081:SF8">
    <property type="entry name" value="ALPHA_BETA HYDROLASE FOLD-3 DOMAIN-CONTAINING PROTEIN-RELATED"/>
    <property type="match status" value="1"/>
</dbReference>
<dbReference type="Proteomes" id="UP001385951">
    <property type="component" value="Unassembled WGS sequence"/>
</dbReference>
<dbReference type="AlphaFoldDB" id="A0AAW0FY38"/>
<accession>A0AAW0FY38</accession>
<feature type="domain" description="Alpha/beta hydrolase fold-3" evidence="2">
    <location>
        <begin position="85"/>
        <end position="299"/>
    </location>
</feature>
<evidence type="ECO:0000259" key="2">
    <source>
        <dbReference type="Pfam" id="PF07859"/>
    </source>
</evidence>
<sequence length="326" mass="35696">MLPSSLDPEIAAILAQLPSPPKGSMTIEERRAGFAMAVAGMQKGMESLLPNESEYTVEDHAVSVEGGEIRVRSVVPKGGEDLPLLVWFHGGGWALGDLDMDDYYLKILSVNVNISILNVEYRLTPEFTFPTNLNDAYAGLKWAAENAKKLSASLSKGFMVGGASAGGNFAAVVSLLARDDLFFKDRPLTGQLLIVPITVHVDANVDQYRSELLSMEENKDAPFLDADTVRYFEEILQVSPEDPRISVLLAKSHANLPPAYVQVSGLDPLRDEGILYEKVLRNAGVKTQIHVYPELPHGGHAFFPTTKNSIKFNADTEDGIRWLLSL</sequence>
<dbReference type="InterPro" id="IPR050300">
    <property type="entry name" value="GDXG_lipolytic_enzyme"/>
</dbReference>
<gene>
    <name evidence="3" type="ORF">QCA50_014479</name>
</gene>
<comment type="caution">
    <text evidence="3">The sequence shown here is derived from an EMBL/GenBank/DDBJ whole genome shotgun (WGS) entry which is preliminary data.</text>
</comment>
<dbReference type="GO" id="GO:0016787">
    <property type="term" value="F:hydrolase activity"/>
    <property type="evidence" value="ECO:0007669"/>
    <property type="project" value="UniProtKB-KW"/>
</dbReference>
<dbReference type="SUPFAM" id="SSF53474">
    <property type="entry name" value="alpha/beta-Hydrolases"/>
    <property type="match status" value="1"/>
</dbReference>
<organism evidence="3 4">
    <name type="scientific">Cerrena zonata</name>
    <dbReference type="NCBI Taxonomy" id="2478898"/>
    <lineage>
        <taxon>Eukaryota</taxon>
        <taxon>Fungi</taxon>
        <taxon>Dikarya</taxon>
        <taxon>Basidiomycota</taxon>
        <taxon>Agaricomycotina</taxon>
        <taxon>Agaricomycetes</taxon>
        <taxon>Polyporales</taxon>
        <taxon>Cerrenaceae</taxon>
        <taxon>Cerrena</taxon>
    </lineage>
</organism>
<proteinExistence type="predicted"/>
<keyword evidence="4" id="KW-1185">Reference proteome</keyword>
<evidence type="ECO:0000256" key="1">
    <source>
        <dbReference type="ARBA" id="ARBA00022801"/>
    </source>
</evidence>
<dbReference type="InterPro" id="IPR013094">
    <property type="entry name" value="AB_hydrolase_3"/>
</dbReference>